<dbReference type="PROSITE" id="PS01124">
    <property type="entry name" value="HTH_ARAC_FAMILY_2"/>
    <property type="match status" value="1"/>
</dbReference>
<dbReference type="InterPro" id="IPR018060">
    <property type="entry name" value="HTH_AraC"/>
</dbReference>
<proteinExistence type="predicted"/>
<sequence length="264" mass="30612">MKQNFFYEAGHDKADTISFHYCENVYTPPHFHRCIEILYVKQGGIDFEVNGEAFHADRDDIVFVHKCGVHALQPAPAYTDYVLIIGPRYSNDFAGIFRTKTLPTHLTDKEYNRKLLPCMSALHELKETDSELIKKGYTDVIIGHLLSHYEKVSVPLMPKIETVVNVLNYIDDHYRDPITLDSISSEFGYNKYYFSRLFNSYVGETLNGYINMIRIRNMMDEAGRTENPNVSELVFSNGFDSMTTFYRSFSKLYDKPPTEVFKDI</sequence>
<evidence type="ECO:0000256" key="1">
    <source>
        <dbReference type="ARBA" id="ARBA00023125"/>
    </source>
</evidence>
<evidence type="ECO:0000313" key="3">
    <source>
        <dbReference type="EMBL" id="HIY78702.1"/>
    </source>
</evidence>
<organism evidence="3 4">
    <name type="scientific">Candidatus Borkfalkia excrementavium</name>
    <dbReference type="NCBI Taxonomy" id="2838505"/>
    <lineage>
        <taxon>Bacteria</taxon>
        <taxon>Bacillati</taxon>
        <taxon>Bacillota</taxon>
        <taxon>Clostridia</taxon>
        <taxon>Christensenellales</taxon>
        <taxon>Christensenellaceae</taxon>
        <taxon>Candidatus Borkfalkia</taxon>
    </lineage>
</organism>
<accession>A0A9D1Z9W1</accession>
<comment type="caution">
    <text evidence="3">The sequence shown here is derived from an EMBL/GenBank/DDBJ whole genome shotgun (WGS) entry which is preliminary data.</text>
</comment>
<dbReference type="PANTHER" id="PTHR43280">
    <property type="entry name" value="ARAC-FAMILY TRANSCRIPTIONAL REGULATOR"/>
    <property type="match status" value="1"/>
</dbReference>
<keyword evidence="1" id="KW-0238">DNA-binding</keyword>
<name>A0A9D1Z9W1_9FIRM</name>
<protein>
    <submittedName>
        <fullName evidence="3">AraC family transcriptional regulator</fullName>
    </submittedName>
</protein>
<dbReference type="EMBL" id="DXCO01000040">
    <property type="protein sequence ID" value="HIY78702.1"/>
    <property type="molecule type" value="Genomic_DNA"/>
</dbReference>
<dbReference type="InterPro" id="IPR003313">
    <property type="entry name" value="AraC-bd"/>
</dbReference>
<dbReference type="InterPro" id="IPR011051">
    <property type="entry name" value="RmlC_Cupin_sf"/>
</dbReference>
<evidence type="ECO:0000259" key="2">
    <source>
        <dbReference type="PROSITE" id="PS01124"/>
    </source>
</evidence>
<dbReference type="SMART" id="SM00342">
    <property type="entry name" value="HTH_ARAC"/>
    <property type="match status" value="1"/>
</dbReference>
<dbReference type="AlphaFoldDB" id="A0A9D1Z9W1"/>
<dbReference type="Gene3D" id="1.10.10.60">
    <property type="entry name" value="Homeodomain-like"/>
    <property type="match status" value="2"/>
</dbReference>
<reference evidence="3" key="2">
    <citation type="submission" date="2021-04" db="EMBL/GenBank/DDBJ databases">
        <authorList>
            <person name="Gilroy R."/>
        </authorList>
    </citation>
    <scope>NUCLEOTIDE SEQUENCE</scope>
    <source>
        <strain evidence="3">CHK199-9574</strain>
    </source>
</reference>
<feature type="domain" description="HTH araC/xylS-type" evidence="2">
    <location>
        <begin position="164"/>
        <end position="263"/>
    </location>
</feature>
<dbReference type="GO" id="GO:0043565">
    <property type="term" value="F:sequence-specific DNA binding"/>
    <property type="evidence" value="ECO:0007669"/>
    <property type="project" value="InterPro"/>
</dbReference>
<dbReference type="InterPro" id="IPR014710">
    <property type="entry name" value="RmlC-like_jellyroll"/>
</dbReference>
<dbReference type="Gene3D" id="2.60.120.10">
    <property type="entry name" value="Jelly Rolls"/>
    <property type="match status" value="1"/>
</dbReference>
<dbReference type="PANTHER" id="PTHR43280:SF2">
    <property type="entry name" value="HTH-TYPE TRANSCRIPTIONAL REGULATOR EXSA"/>
    <property type="match status" value="1"/>
</dbReference>
<dbReference type="Proteomes" id="UP000824135">
    <property type="component" value="Unassembled WGS sequence"/>
</dbReference>
<dbReference type="SUPFAM" id="SSF51182">
    <property type="entry name" value="RmlC-like cupins"/>
    <property type="match status" value="1"/>
</dbReference>
<evidence type="ECO:0000313" key="4">
    <source>
        <dbReference type="Proteomes" id="UP000824135"/>
    </source>
</evidence>
<reference evidence="3" key="1">
    <citation type="journal article" date="2021" name="PeerJ">
        <title>Extensive microbial diversity within the chicken gut microbiome revealed by metagenomics and culture.</title>
        <authorList>
            <person name="Gilroy R."/>
            <person name="Ravi A."/>
            <person name="Getino M."/>
            <person name="Pursley I."/>
            <person name="Horton D.L."/>
            <person name="Alikhan N.F."/>
            <person name="Baker D."/>
            <person name="Gharbi K."/>
            <person name="Hall N."/>
            <person name="Watson M."/>
            <person name="Adriaenssens E.M."/>
            <person name="Foster-Nyarko E."/>
            <person name="Jarju S."/>
            <person name="Secka A."/>
            <person name="Antonio M."/>
            <person name="Oren A."/>
            <person name="Chaudhuri R.R."/>
            <person name="La Ragione R."/>
            <person name="Hildebrand F."/>
            <person name="Pallen M.J."/>
        </authorList>
    </citation>
    <scope>NUCLEOTIDE SEQUENCE</scope>
    <source>
        <strain evidence="3">CHK199-9574</strain>
    </source>
</reference>
<dbReference type="Pfam" id="PF02311">
    <property type="entry name" value="AraC_binding"/>
    <property type="match status" value="1"/>
</dbReference>
<dbReference type="Pfam" id="PF12833">
    <property type="entry name" value="HTH_18"/>
    <property type="match status" value="1"/>
</dbReference>
<gene>
    <name evidence="3" type="ORF">H9728_06620</name>
</gene>
<dbReference type="GO" id="GO:0003700">
    <property type="term" value="F:DNA-binding transcription factor activity"/>
    <property type="evidence" value="ECO:0007669"/>
    <property type="project" value="InterPro"/>
</dbReference>